<evidence type="ECO:0000313" key="1">
    <source>
        <dbReference type="Proteomes" id="UP000887565"/>
    </source>
</evidence>
<reference evidence="2" key="1">
    <citation type="submission" date="2022-11" db="UniProtKB">
        <authorList>
            <consortium name="WormBaseParasite"/>
        </authorList>
    </citation>
    <scope>IDENTIFICATION</scope>
</reference>
<proteinExistence type="predicted"/>
<dbReference type="Proteomes" id="UP000887565">
    <property type="component" value="Unplaced"/>
</dbReference>
<protein>
    <submittedName>
        <fullName evidence="2">Uncharacterized protein</fullName>
    </submittedName>
</protein>
<organism evidence="1 2">
    <name type="scientific">Romanomermis culicivorax</name>
    <name type="common">Nematode worm</name>
    <dbReference type="NCBI Taxonomy" id="13658"/>
    <lineage>
        <taxon>Eukaryota</taxon>
        <taxon>Metazoa</taxon>
        <taxon>Ecdysozoa</taxon>
        <taxon>Nematoda</taxon>
        <taxon>Enoplea</taxon>
        <taxon>Dorylaimia</taxon>
        <taxon>Mermithida</taxon>
        <taxon>Mermithoidea</taxon>
        <taxon>Mermithidae</taxon>
        <taxon>Romanomermis</taxon>
    </lineage>
</organism>
<dbReference type="WBParaSite" id="nRc.2.0.1.t32747-RA">
    <property type="protein sequence ID" value="nRc.2.0.1.t32747-RA"/>
    <property type="gene ID" value="nRc.2.0.1.g32747"/>
</dbReference>
<sequence>MDRSKGVAAQGVAKNVVLKEKQSMIYAASFYTKAPIYTCFFRRSGTERNGLQSPECNRTKGKFSFRSVQLAVTVGRFPQYCSYPPTENGFLG</sequence>
<dbReference type="AlphaFoldDB" id="A0A915K3G1"/>
<evidence type="ECO:0000313" key="2">
    <source>
        <dbReference type="WBParaSite" id="nRc.2.0.1.t32747-RA"/>
    </source>
</evidence>
<accession>A0A915K3G1</accession>
<name>A0A915K3G1_ROMCU</name>
<keyword evidence="1" id="KW-1185">Reference proteome</keyword>